<dbReference type="SUPFAM" id="SSF48371">
    <property type="entry name" value="ARM repeat"/>
    <property type="match status" value="1"/>
</dbReference>
<proteinExistence type="inferred from homology"/>
<dbReference type="InterPro" id="IPR044107">
    <property type="entry name" value="PIKKc_ATM"/>
</dbReference>
<dbReference type="SMART" id="SM01342">
    <property type="entry name" value="TAN"/>
    <property type="match status" value="1"/>
</dbReference>
<dbReference type="GO" id="GO:0004674">
    <property type="term" value="F:protein serine/threonine kinase activity"/>
    <property type="evidence" value="ECO:0007669"/>
    <property type="project" value="UniProtKB-KW"/>
</dbReference>
<dbReference type="GO" id="GO:0005524">
    <property type="term" value="F:ATP binding"/>
    <property type="evidence" value="ECO:0007669"/>
    <property type="project" value="UniProtKB-KW"/>
</dbReference>
<dbReference type="OrthoDB" id="381190at2759"/>
<feature type="region of interest" description="Disordered" evidence="17">
    <location>
        <begin position="198"/>
        <end position="219"/>
    </location>
</feature>
<evidence type="ECO:0000256" key="11">
    <source>
        <dbReference type="ARBA" id="ARBA00022840"/>
    </source>
</evidence>
<dbReference type="InterPro" id="IPR038980">
    <property type="entry name" value="ATM_plant"/>
</dbReference>
<dbReference type="Pfam" id="PF02260">
    <property type="entry name" value="FATC"/>
    <property type="match status" value="1"/>
</dbReference>
<dbReference type="PROSITE" id="PS00915">
    <property type="entry name" value="PI3_4_KINASE_1"/>
    <property type="match status" value="1"/>
</dbReference>
<dbReference type="Pfam" id="PF11640">
    <property type="entry name" value="TAN"/>
    <property type="match status" value="1"/>
</dbReference>
<dbReference type="PANTHER" id="PTHR37079">
    <property type="entry name" value="SERINE/THREONINE-PROTEIN KINASE ATM"/>
    <property type="match status" value="1"/>
</dbReference>
<comment type="similarity">
    <text evidence="2 16">Belongs to the PI3/PI4-kinase family. ATM subfamily.</text>
</comment>
<dbReference type="InterPro" id="IPR016024">
    <property type="entry name" value="ARM-type_fold"/>
</dbReference>
<evidence type="ECO:0000256" key="16">
    <source>
        <dbReference type="RuleBase" id="RU365027"/>
    </source>
</evidence>
<keyword evidence="16" id="KW-0156">Chromatin regulator</keyword>
<comment type="catalytic activity">
    <reaction evidence="15">
        <text>L-seryl-[protein] + ATP = O-phospho-L-seryl-[protein] + ADP + H(+)</text>
        <dbReference type="Rhea" id="RHEA:17989"/>
        <dbReference type="Rhea" id="RHEA-COMP:9863"/>
        <dbReference type="Rhea" id="RHEA-COMP:11604"/>
        <dbReference type="ChEBI" id="CHEBI:15378"/>
        <dbReference type="ChEBI" id="CHEBI:29999"/>
        <dbReference type="ChEBI" id="CHEBI:30616"/>
        <dbReference type="ChEBI" id="CHEBI:83421"/>
        <dbReference type="ChEBI" id="CHEBI:456216"/>
        <dbReference type="EC" id="2.7.11.1"/>
    </reaction>
</comment>
<organism evidence="21">
    <name type="scientific">Eremomyces bilateralis CBS 781.70</name>
    <dbReference type="NCBI Taxonomy" id="1392243"/>
    <lineage>
        <taxon>Eukaryota</taxon>
        <taxon>Fungi</taxon>
        <taxon>Dikarya</taxon>
        <taxon>Ascomycota</taxon>
        <taxon>Pezizomycotina</taxon>
        <taxon>Dothideomycetes</taxon>
        <taxon>Dothideomycetes incertae sedis</taxon>
        <taxon>Eremomycetales</taxon>
        <taxon>Eremomycetaceae</taxon>
        <taxon>Eremomyces</taxon>
    </lineage>
</organism>
<dbReference type="PROSITE" id="PS51190">
    <property type="entry name" value="FATC"/>
    <property type="match status" value="1"/>
</dbReference>
<keyword evidence="16" id="KW-0779">Telomere</keyword>
<dbReference type="InterPro" id="IPR011009">
    <property type="entry name" value="Kinase-like_dom_sf"/>
</dbReference>
<dbReference type="EC" id="2.7.11.1" evidence="4 16"/>
<evidence type="ECO:0000256" key="4">
    <source>
        <dbReference type="ARBA" id="ARBA00012513"/>
    </source>
</evidence>
<dbReference type="GO" id="GO:0005634">
    <property type="term" value="C:nucleus"/>
    <property type="evidence" value="ECO:0007669"/>
    <property type="project" value="UniProtKB-SubCell"/>
</dbReference>
<evidence type="ECO:0000256" key="9">
    <source>
        <dbReference type="ARBA" id="ARBA00022763"/>
    </source>
</evidence>
<dbReference type="GO" id="GO:0000781">
    <property type="term" value="C:chromosome, telomeric region"/>
    <property type="evidence" value="ECO:0007669"/>
    <property type="project" value="UniProtKB-SubCell"/>
</dbReference>
<dbReference type="PROSITE" id="PS50290">
    <property type="entry name" value="PI3_4_KINASE_3"/>
    <property type="match status" value="1"/>
</dbReference>
<evidence type="ECO:0000256" key="17">
    <source>
        <dbReference type="SAM" id="MobiDB-lite"/>
    </source>
</evidence>
<sequence length="2932" mass="329401">MKENGASLSDAVKSMQSSVLKNQKEGVAELRQWFSRIRKAQQIEEIKKEEWNDAFNALFELVSSDRSLWLKVSKATSNSAALRLGPIGVALREIIEGGVHCLNTKLLMSILDHIIQTLRVGDDGFCEPLGLDYLKCVRTIFEYQPHVEHLRANQWLKIMDFCLDSCQRLRSIISGASFSLRSNGSNSFLVSPASLEVRGHTPTRGRTPTQEISNRTSQKSDHDKLLELVYCMKLLLMPANAPTLERAEKLAFCLVELLRSFSRGTLDIVTCINSLLLRVAPERHDLTKNLLSELLGAFKQHWSNKTPMLKEQILISLTIGRFHLKSMLRNQMDLPDLESLLASMISDYHYKKPDNHLRLHNVTLHHRQTTHKNLDALSTATFSLRTLNTKQKGSRENAVGMAWAFPYMIAYFMTAIDTSVPSNRRDDNNNEFDGPRKRVRRAPYFEEFLRVASKSSPKEERVLALQVLAFMIHHDALSEIRLAVLVESLTGVISDQNSTVSAWAMVVLAAAIMHPQSKGYGMKETWLKVWQVSFRALPSPLTGRAAAHLLDLMLRTQIVSYVDISGSIEACLNATELSGPSVLSDATLSLWQSILRLKSSENPNTVEQTAVSIISWIFNKWRATTSDDGLASPLSPIRFIAQDIAQALYACSNLTWSPIVPAPLAVLDSVGQVLTETEQAEAVFSYLLLLPRSPKSLDTVPPAKSAQSGGAEPIASQRSFKIDAHLLDLLSHEADRLHDVWSKDSTHTNKAPTGLRLILMFGIFGSTLVSHPNPRLDKQYRSVSAKLSSLFDIIAAQVQTRFCPLEYVDMVVQTIGECLPDAETLTSPVVDTIRPPGISHLCTRLANAFDVRREKLPSVWVEEDAQDFMDWDTEFDSQRSTAKPVKSLLVPARGETAQLFGISSVRSYVSCFAKLFSCAADEPTEDNRVPTSFISYLADIPPDEICSCRLFTRSLFRSSIAVSVKDAEILLQAAGSLLQDYDMERSEAAICFALEVFDGFVEYWADTQNPDLYDLGESIHEWIVSKALKAKIVSANAHSIIARLLFRLMQFQPDMGQKQGLPSVRTSVFSLLDEAEVPIKFQIANQIASMFNLFTLANHEAIFDDIQANLPSDKDHMEGIAMRLLVLCQLGSSWHTLLRRCVYHIFETAAMVDGSDGHATQCLADMSRNLMLESPKELFRLFAPQILFAWMSASHELSEIPHSSFGYNGLCDLLHDVEDEAVAQAYLRAHRPSLELLQACCKRSEKEMLIKNFARSAAYTIAHDTARGLKGPKSMENQLMLVLGKSEYLGMVRESFPQVLGHVLCLVRDESDIRTILAKQKNNERVYGALSEMMEFSHAESVLGMAMQPDFPTQFLMEETDRMCRRGSRDAKRSWSPQTFVVVLRMMLNKLHKSLGPLYFASMLRRIRLAICFAGDSALHGYPLEMTLHALRPFLVNGHCADDAIGIVQYLYVHGAPSLRTNLRFTAGIALTTLIELRQFAVSKQDQTTQESQHNITQTKTKKFIDWYTTYLSALNHGGNQNSDQGHFQSLVRSACDASGVGNAKRGSAESRLLLAVFEDERSGLYMLSEAARNLTLRLFTRNFDPPPRQSDDALGSEELAANYAVQLWKSSKLEGVSVNYLQWCARVLGRAYFLRLGTSRLLQTNFHKRETLKLPATTAIVQKLGSVLYSDNLNEAGVAEWTLRSILNCLWLSATEQEYWQEDFDEEIVKALMDSAHESVMLPPNASLHPRMQSPSLFADRAHDVSTWSCGLALSLVQSTAKTSVLSVMPTALRRIEGLSEELLPSLAYLVLHQQLESRNIAKQLLSEAFAIQFGMDPPSKPILKNLLHILLFLQRQRYPRELTHMDRVRWLDVNYLDASKAASQCGMFTTALMLAELTVKPQPRGRRSSMGVPPAISSELLLEIYRGVDEPDSFYGVQQEPGFSTVIERLDYEEDGLKHLMFRGARLDAHVRDRSHIDQSDGEGAIKALTQMNLLTFAHVLPTAGVFQNQKLNLTDSVLNTARRLEEWNVRAPESTTNESSTLYRVLQGLRNAPNGSFVKQQIDTAFLTTLNALDSLDWDILANGQLRALATLTEIDDLASCKGIEQFSEVQQTMESRNELLKDFKFQDVQAIMSRRETIFSTLRENERLHDHFHMSGQALQKLELDSLLASAKVSRSHHAVQESLSTVAYLNQIARRYNALQLNYQADIEYETALVLWDQGEHQSSIQMLQNLNNGTTARKSQGAASNRPILLARLAFELDEARLEKPDDIIREYLQPAIHGLRPHSQGSAAGQVYNQFATFCDRQLQSGDHAEQMDRIQRIIDRQKAEIQAYRDLMKTPKVEKAKNEYTSKMVAVRRWTDIETRELKRIKDSRENLLVRSLENYLLGLTACDDFDLSVLRFFALWLEFCEMDLANTAVGKHLDKVPSRKFVFLMNQIASRLQTDQSKFQTLLSDLVVRICVDHPFHAMHHIHSGTKLEKIGKSGQPGGADEILLSKINAAKRIAALLKGNKRSSRTWSNIDLSDAAYHEASHPIYGERGEKLQPGRELSLDRFSATKRLIKTVPALGVPPPSFNVLVRSDCDYSSVPVVERYKTTMKIAGGLSTPKIITAVTSDGNTFKELVKGGSDDLRQDAIMEQVFEHVSRLLGDHFNTRRRNLKIRTYKVLPLTPRSGVIEFVKDTISLNDFLAPAHERYYPKDIKASECRKRVHEATGSDPKSRLKAYQDVADRYHPVLRHFFFENYSDPDEWFEKRLAYTRTTAAISILGHVLGLGDRHLQNILLDSKTGEVVHIDLGVAFEAGRVLPIPEVVPFRLTRDIVDAMGYTKTEGVFRRCCEFTLDALREEKGSIMTLLNVLRYDPLYSWTISPLKAKRVQDEEEVEDQVGPLGGVTESSSNKPDEAGEASRALSAVEKKLTKDLSVAATVNELIQQATDAQNLAVLFAGWAPYA</sequence>
<keyword evidence="6 16" id="KW-0723">Serine/threonine-protein kinase</keyword>
<dbReference type="GO" id="GO:0035556">
    <property type="term" value="P:intracellular signal transduction"/>
    <property type="evidence" value="ECO:0007669"/>
    <property type="project" value="UniProtKB-ARBA"/>
</dbReference>
<keyword evidence="10 16" id="KW-0418">Kinase</keyword>
<comment type="catalytic activity">
    <reaction evidence="14 16">
        <text>L-threonyl-[protein] + ATP = O-phospho-L-threonyl-[protein] + ADP + H(+)</text>
        <dbReference type="Rhea" id="RHEA:46608"/>
        <dbReference type="Rhea" id="RHEA-COMP:11060"/>
        <dbReference type="Rhea" id="RHEA-COMP:11605"/>
        <dbReference type="ChEBI" id="CHEBI:15378"/>
        <dbReference type="ChEBI" id="CHEBI:30013"/>
        <dbReference type="ChEBI" id="CHEBI:30616"/>
        <dbReference type="ChEBI" id="CHEBI:61977"/>
        <dbReference type="ChEBI" id="CHEBI:456216"/>
        <dbReference type="EC" id="2.7.11.1"/>
    </reaction>
</comment>
<dbReference type="InterPro" id="IPR021668">
    <property type="entry name" value="TAN"/>
</dbReference>
<dbReference type="Gene3D" id="1.10.1070.11">
    <property type="entry name" value="Phosphatidylinositol 3-/4-kinase, catalytic domain"/>
    <property type="match status" value="1"/>
</dbReference>
<evidence type="ECO:0000313" key="23">
    <source>
        <dbReference type="RefSeq" id="XP_033536696.1"/>
    </source>
</evidence>
<dbReference type="InterPro" id="IPR014009">
    <property type="entry name" value="PIK_FAT"/>
</dbReference>
<accession>A0A6G1GAH0</accession>
<evidence type="ECO:0000256" key="15">
    <source>
        <dbReference type="ARBA" id="ARBA00048679"/>
    </source>
</evidence>
<reference evidence="23" key="3">
    <citation type="submission" date="2025-04" db="UniProtKB">
        <authorList>
            <consortium name="RefSeq"/>
        </authorList>
    </citation>
    <scope>IDENTIFICATION</scope>
    <source>
        <strain evidence="23">CBS 781.70</strain>
    </source>
</reference>
<evidence type="ECO:0000256" key="14">
    <source>
        <dbReference type="ARBA" id="ARBA00047899"/>
    </source>
</evidence>
<feature type="compositionally biased region" description="Low complexity" evidence="17">
    <location>
        <begin position="200"/>
        <end position="209"/>
    </location>
</feature>
<evidence type="ECO:0000256" key="10">
    <source>
        <dbReference type="ARBA" id="ARBA00022777"/>
    </source>
</evidence>
<evidence type="ECO:0000256" key="7">
    <source>
        <dbReference type="ARBA" id="ARBA00022679"/>
    </source>
</evidence>
<keyword evidence="11 16" id="KW-0067">ATP-binding</keyword>
<reference evidence="23" key="2">
    <citation type="submission" date="2020-04" db="EMBL/GenBank/DDBJ databases">
        <authorList>
            <consortium name="NCBI Genome Project"/>
        </authorList>
    </citation>
    <scope>NUCLEOTIDE SEQUENCE</scope>
    <source>
        <strain evidence="23">CBS 781.70</strain>
    </source>
</reference>
<dbReference type="InterPro" id="IPR036940">
    <property type="entry name" value="PI3/4_kinase_cat_sf"/>
</dbReference>
<dbReference type="SMART" id="SM00146">
    <property type="entry name" value="PI3Kc"/>
    <property type="match status" value="1"/>
</dbReference>
<evidence type="ECO:0000256" key="8">
    <source>
        <dbReference type="ARBA" id="ARBA00022741"/>
    </source>
</evidence>
<dbReference type="InterPro" id="IPR018936">
    <property type="entry name" value="PI3/4_kinase_CS"/>
</dbReference>
<dbReference type="GeneID" id="54417550"/>
<evidence type="ECO:0000313" key="22">
    <source>
        <dbReference type="Proteomes" id="UP000504638"/>
    </source>
</evidence>
<protein>
    <recommendedName>
        <fullName evidence="5 16">Serine/threonine-protein kinase Tel1</fullName>
        <ecNumber evidence="4 16">2.7.11.1</ecNumber>
    </recommendedName>
</protein>
<feature type="domain" description="PI3K/PI4K catalytic" evidence="18">
    <location>
        <begin position="2576"/>
        <end position="2885"/>
    </location>
</feature>
<feature type="domain" description="FAT" evidence="19">
    <location>
        <begin position="1859"/>
        <end position="2461"/>
    </location>
</feature>
<dbReference type="PROSITE" id="PS00916">
    <property type="entry name" value="PI3_4_KINASE_2"/>
    <property type="match status" value="1"/>
</dbReference>
<dbReference type="Proteomes" id="UP000504638">
    <property type="component" value="Unplaced"/>
</dbReference>
<reference evidence="21 23" key="1">
    <citation type="submission" date="2020-01" db="EMBL/GenBank/DDBJ databases">
        <authorList>
            <consortium name="DOE Joint Genome Institute"/>
            <person name="Haridas S."/>
            <person name="Albert R."/>
            <person name="Binder M."/>
            <person name="Bloem J."/>
            <person name="Labutti K."/>
            <person name="Salamov A."/>
            <person name="Andreopoulos B."/>
            <person name="Baker S.E."/>
            <person name="Barry K."/>
            <person name="Bills G."/>
            <person name="Bluhm B.H."/>
            <person name="Cannon C."/>
            <person name="Castanera R."/>
            <person name="Culley D.E."/>
            <person name="Daum C."/>
            <person name="Ezra D."/>
            <person name="Gonzalez J.B."/>
            <person name="Henrissat B."/>
            <person name="Kuo A."/>
            <person name="Liang C."/>
            <person name="Lipzen A."/>
            <person name="Lutzoni F."/>
            <person name="Magnuson J."/>
            <person name="Mondo S."/>
            <person name="Nolan M."/>
            <person name="Ohm R."/>
            <person name="Pangilinan J."/>
            <person name="Park H.-J."/>
            <person name="Ramirez L."/>
            <person name="Alfaro M."/>
            <person name="Sun H."/>
            <person name="Tritt A."/>
            <person name="Yoshinaga Y."/>
            <person name="Zwiers L.-H."/>
            <person name="Turgeon B.G."/>
            <person name="Goodwin S.B."/>
            <person name="Spatafora J.W."/>
            <person name="Crous P.W."/>
            <person name="Grigoriev I.V."/>
        </authorList>
    </citation>
    <scope>NUCLEOTIDE SEQUENCE</scope>
    <source>
        <strain evidence="21 23">CBS 781.70</strain>
    </source>
</reference>
<evidence type="ECO:0000256" key="3">
    <source>
        <dbReference type="ARBA" id="ARBA00011370"/>
    </source>
</evidence>
<evidence type="ECO:0000256" key="5">
    <source>
        <dbReference type="ARBA" id="ARBA00014619"/>
    </source>
</evidence>
<dbReference type="InterPro" id="IPR000403">
    <property type="entry name" value="PI3/4_kinase_cat_dom"/>
</dbReference>
<comment type="subunit">
    <text evidence="3">Associates with DNA double-strand breaks.</text>
</comment>
<dbReference type="GO" id="GO:0006325">
    <property type="term" value="P:chromatin organization"/>
    <property type="evidence" value="ECO:0007669"/>
    <property type="project" value="UniProtKB-KW"/>
</dbReference>
<evidence type="ECO:0000313" key="21">
    <source>
        <dbReference type="EMBL" id="KAF1815065.1"/>
    </source>
</evidence>
<evidence type="ECO:0000256" key="1">
    <source>
        <dbReference type="ARBA" id="ARBA00004123"/>
    </source>
</evidence>
<keyword evidence="8 16" id="KW-0547">Nucleotide-binding</keyword>
<comment type="subcellular location">
    <subcellularLocation>
        <location evidence="16">Chromosome</location>
        <location evidence="16">Telomere</location>
    </subcellularLocation>
    <subcellularLocation>
        <location evidence="1 16">Nucleus</location>
    </subcellularLocation>
</comment>
<keyword evidence="7 16" id="KW-0808">Transferase</keyword>
<evidence type="ECO:0000256" key="2">
    <source>
        <dbReference type="ARBA" id="ARBA00010769"/>
    </source>
</evidence>
<dbReference type="SUPFAM" id="SSF56112">
    <property type="entry name" value="Protein kinase-like (PK-like)"/>
    <property type="match status" value="1"/>
</dbReference>
<keyword evidence="16" id="KW-0158">Chromosome</keyword>
<gene>
    <name evidence="21 23" type="ORF">P152DRAFT_412160</name>
</gene>
<dbReference type="Gene3D" id="3.30.1010.10">
    <property type="entry name" value="Phosphatidylinositol 3-kinase Catalytic Subunit, Chain A, domain 4"/>
    <property type="match status" value="1"/>
</dbReference>
<dbReference type="SMART" id="SM01343">
    <property type="entry name" value="FATC"/>
    <property type="match status" value="1"/>
</dbReference>
<dbReference type="EMBL" id="ML975152">
    <property type="protein sequence ID" value="KAF1815065.1"/>
    <property type="molecule type" value="Genomic_DNA"/>
</dbReference>
<comment type="function">
    <text evidence="13 16">Serine/threonine protein kinase which activates checkpoint signaling upon genotoxic stresses such as ionizing radiation (IR), ultraviolet light (UV), or DNA replication stalling, thereby acting as a DNA damage sensor. Recognizes the substrate consensus sequence [ST]-Q. Phosphorylates histone H2A to form H2AS128ph (gamma-H2A) at sites of DNA damage, involved in the regulation of DNA damage response mechanism. Required for the control of telomere length and genome stability.</text>
</comment>
<evidence type="ECO:0000256" key="13">
    <source>
        <dbReference type="ARBA" id="ARBA00025079"/>
    </source>
</evidence>
<keyword evidence="9 16" id="KW-0227">DNA damage</keyword>
<feature type="region of interest" description="Disordered" evidence="17">
    <location>
        <begin position="2858"/>
        <end position="2890"/>
    </location>
</feature>
<evidence type="ECO:0000259" key="20">
    <source>
        <dbReference type="PROSITE" id="PS51190"/>
    </source>
</evidence>
<dbReference type="InterPro" id="IPR003152">
    <property type="entry name" value="FATC_dom"/>
</dbReference>
<keyword evidence="12 16" id="KW-0539">Nucleus</keyword>
<name>A0A6G1GAH0_9PEZI</name>
<dbReference type="RefSeq" id="XP_033536696.1">
    <property type="nucleotide sequence ID" value="XM_033676980.1"/>
</dbReference>
<dbReference type="PANTHER" id="PTHR37079:SF4">
    <property type="entry name" value="SERINE_THREONINE-PROTEIN KINASE ATM"/>
    <property type="match status" value="1"/>
</dbReference>
<dbReference type="GO" id="GO:0006281">
    <property type="term" value="P:DNA repair"/>
    <property type="evidence" value="ECO:0007669"/>
    <property type="project" value="InterPro"/>
</dbReference>
<dbReference type="Pfam" id="PF00454">
    <property type="entry name" value="PI3_PI4_kinase"/>
    <property type="match status" value="1"/>
</dbReference>
<evidence type="ECO:0000256" key="6">
    <source>
        <dbReference type="ARBA" id="ARBA00022527"/>
    </source>
</evidence>
<evidence type="ECO:0000259" key="18">
    <source>
        <dbReference type="PROSITE" id="PS50290"/>
    </source>
</evidence>
<evidence type="ECO:0000259" key="19">
    <source>
        <dbReference type="PROSITE" id="PS51189"/>
    </source>
</evidence>
<feature type="domain" description="FATC" evidence="20">
    <location>
        <begin position="2900"/>
        <end position="2932"/>
    </location>
</feature>
<keyword evidence="22" id="KW-1185">Reference proteome</keyword>
<dbReference type="PROSITE" id="PS51189">
    <property type="entry name" value="FAT"/>
    <property type="match status" value="1"/>
</dbReference>
<dbReference type="CDD" id="cd05171">
    <property type="entry name" value="PIKKc_ATM"/>
    <property type="match status" value="1"/>
</dbReference>
<evidence type="ECO:0000256" key="12">
    <source>
        <dbReference type="ARBA" id="ARBA00023242"/>
    </source>
</evidence>